<evidence type="ECO:0000313" key="1">
    <source>
        <dbReference type="EMBL" id="SPO32436.1"/>
    </source>
</evidence>
<accession>A0A5C3ERJ7</accession>
<name>A0A5C3ERJ7_9BASI</name>
<protein>
    <submittedName>
        <fullName evidence="1">Uncharacterized protein</fullName>
    </submittedName>
</protein>
<gene>
    <name evidence="1" type="ORF">UTRI_02993</name>
</gene>
<dbReference type="Proteomes" id="UP000324022">
    <property type="component" value="Unassembled WGS sequence"/>
</dbReference>
<dbReference type="AlphaFoldDB" id="A0A5C3ERJ7"/>
<evidence type="ECO:0000313" key="2">
    <source>
        <dbReference type="Proteomes" id="UP000324022"/>
    </source>
</evidence>
<organism evidence="1 2">
    <name type="scientific">Ustilago trichophora</name>
    <dbReference type="NCBI Taxonomy" id="86804"/>
    <lineage>
        <taxon>Eukaryota</taxon>
        <taxon>Fungi</taxon>
        <taxon>Dikarya</taxon>
        <taxon>Basidiomycota</taxon>
        <taxon>Ustilaginomycotina</taxon>
        <taxon>Ustilaginomycetes</taxon>
        <taxon>Ustilaginales</taxon>
        <taxon>Ustilaginaceae</taxon>
        <taxon>Ustilago</taxon>
    </lineage>
</organism>
<reference evidence="1 2" key="1">
    <citation type="submission" date="2018-03" db="EMBL/GenBank/DDBJ databases">
        <authorList>
            <person name="Guldener U."/>
        </authorList>
    </citation>
    <scope>NUCLEOTIDE SEQUENCE [LARGE SCALE GENOMIC DNA]</scope>
    <source>
        <strain evidence="1 2">NBRC100155</strain>
    </source>
</reference>
<keyword evidence="2" id="KW-1185">Reference proteome</keyword>
<dbReference type="EMBL" id="OOIN01000043">
    <property type="protein sequence ID" value="SPO32436.1"/>
    <property type="molecule type" value="Genomic_DNA"/>
</dbReference>
<proteinExistence type="predicted"/>
<sequence>MVAECVAVDAGNAGNGCIDDACADAIKRLRDLRYLSTEGDGVVVGCSGKDGDEGSRIGYQRRTVLRCFVELAFAQKLTCQTNIPSPRPPMRRGLYTLVSCAWLGKSESRKLG</sequence>